<dbReference type="Proteomes" id="UP001165083">
    <property type="component" value="Unassembled WGS sequence"/>
</dbReference>
<reference evidence="1" key="1">
    <citation type="submission" date="2023-04" db="EMBL/GenBank/DDBJ databases">
        <title>Phytophthora lilii NBRC 32176.</title>
        <authorList>
            <person name="Ichikawa N."/>
            <person name="Sato H."/>
            <person name="Tonouchi N."/>
        </authorList>
    </citation>
    <scope>NUCLEOTIDE SEQUENCE</scope>
    <source>
        <strain evidence="1">NBRC 32176</strain>
    </source>
</reference>
<evidence type="ECO:0000313" key="2">
    <source>
        <dbReference type="Proteomes" id="UP001165083"/>
    </source>
</evidence>
<comment type="caution">
    <text evidence="1">The sequence shown here is derived from an EMBL/GenBank/DDBJ whole genome shotgun (WGS) entry which is preliminary data.</text>
</comment>
<gene>
    <name evidence="1" type="ORF">Plil01_000294000</name>
</gene>
<proteinExistence type="predicted"/>
<name>A0A9W6WQQ3_9STRA</name>
<organism evidence="1 2">
    <name type="scientific">Phytophthora lilii</name>
    <dbReference type="NCBI Taxonomy" id="2077276"/>
    <lineage>
        <taxon>Eukaryota</taxon>
        <taxon>Sar</taxon>
        <taxon>Stramenopiles</taxon>
        <taxon>Oomycota</taxon>
        <taxon>Peronosporomycetes</taxon>
        <taxon>Peronosporales</taxon>
        <taxon>Peronosporaceae</taxon>
        <taxon>Phytophthora</taxon>
    </lineage>
</organism>
<accession>A0A9W6WQQ3</accession>
<dbReference type="AlphaFoldDB" id="A0A9W6WQQ3"/>
<dbReference type="EMBL" id="BSXW01000112">
    <property type="protein sequence ID" value="GMF12312.1"/>
    <property type="molecule type" value="Genomic_DNA"/>
</dbReference>
<evidence type="ECO:0000313" key="1">
    <source>
        <dbReference type="EMBL" id="GMF12312.1"/>
    </source>
</evidence>
<sequence length="152" mass="16868">MADSSHPVNPSQFSGYITDATPNAVADVDNAKEAALATALTAVGTRRLRENVKRVADAEADPVDDEDRGYISSQVASALRNAAESINTHIDRAISDQFWGLYHSGERPSSIYFKSVYSQDPFERLKCGQIYNSFNSWWVAQQRAGRIHPDYN</sequence>
<keyword evidence="2" id="KW-1185">Reference proteome</keyword>
<protein>
    <submittedName>
        <fullName evidence="1">Unnamed protein product</fullName>
    </submittedName>
</protein>